<evidence type="ECO:0000256" key="1">
    <source>
        <dbReference type="SAM" id="MobiDB-lite"/>
    </source>
</evidence>
<dbReference type="AlphaFoldDB" id="A0A0D2N668"/>
<organism evidence="2 3">
    <name type="scientific">Hypholoma sublateritium (strain FD-334 SS-4)</name>
    <dbReference type="NCBI Taxonomy" id="945553"/>
    <lineage>
        <taxon>Eukaryota</taxon>
        <taxon>Fungi</taxon>
        <taxon>Dikarya</taxon>
        <taxon>Basidiomycota</taxon>
        <taxon>Agaricomycotina</taxon>
        <taxon>Agaricomycetes</taxon>
        <taxon>Agaricomycetidae</taxon>
        <taxon>Agaricales</taxon>
        <taxon>Agaricineae</taxon>
        <taxon>Strophariaceae</taxon>
        <taxon>Hypholoma</taxon>
    </lineage>
</organism>
<feature type="compositionally biased region" description="Polar residues" evidence="1">
    <location>
        <begin position="13"/>
        <end position="24"/>
    </location>
</feature>
<sequence length="72" mass="8192">MDVARKYHRRTTADSVRTSNSDESTCAPASGSRDQKEPIPDRRTCEEKNPHRIFVVALSYLALVLKLARKFT</sequence>
<keyword evidence="3" id="KW-1185">Reference proteome</keyword>
<accession>A0A0D2N668</accession>
<name>A0A0D2N668_HYPSF</name>
<feature type="compositionally biased region" description="Basic residues" evidence="1">
    <location>
        <begin position="1"/>
        <end position="10"/>
    </location>
</feature>
<reference evidence="3" key="1">
    <citation type="submission" date="2014-04" db="EMBL/GenBank/DDBJ databases">
        <title>Evolutionary Origins and Diversification of the Mycorrhizal Mutualists.</title>
        <authorList>
            <consortium name="DOE Joint Genome Institute"/>
            <consortium name="Mycorrhizal Genomics Consortium"/>
            <person name="Kohler A."/>
            <person name="Kuo A."/>
            <person name="Nagy L.G."/>
            <person name="Floudas D."/>
            <person name="Copeland A."/>
            <person name="Barry K.W."/>
            <person name="Cichocki N."/>
            <person name="Veneault-Fourrey C."/>
            <person name="LaButti K."/>
            <person name="Lindquist E.A."/>
            <person name="Lipzen A."/>
            <person name="Lundell T."/>
            <person name="Morin E."/>
            <person name="Murat C."/>
            <person name="Riley R."/>
            <person name="Ohm R."/>
            <person name="Sun H."/>
            <person name="Tunlid A."/>
            <person name="Henrissat B."/>
            <person name="Grigoriev I.V."/>
            <person name="Hibbett D.S."/>
            <person name="Martin F."/>
        </authorList>
    </citation>
    <scope>NUCLEOTIDE SEQUENCE [LARGE SCALE GENOMIC DNA]</scope>
    <source>
        <strain evidence="3">FD-334 SS-4</strain>
    </source>
</reference>
<feature type="region of interest" description="Disordered" evidence="1">
    <location>
        <begin position="1"/>
        <end position="45"/>
    </location>
</feature>
<proteinExistence type="predicted"/>
<dbReference type="Proteomes" id="UP000054270">
    <property type="component" value="Unassembled WGS sequence"/>
</dbReference>
<feature type="compositionally biased region" description="Basic and acidic residues" evidence="1">
    <location>
        <begin position="33"/>
        <end position="45"/>
    </location>
</feature>
<evidence type="ECO:0000313" key="2">
    <source>
        <dbReference type="EMBL" id="KJA14639.1"/>
    </source>
</evidence>
<evidence type="ECO:0000313" key="3">
    <source>
        <dbReference type="Proteomes" id="UP000054270"/>
    </source>
</evidence>
<gene>
    <name evidence="2" type="ORF">HYPSUDRAFT_48945</name>
</gene>
<protein>
    <submittedName>
        <fullName evidence="2">Uncharacterized protein</fullName>
    </submittedName>
</protein>
<dbReference type="EMBL" id="KN817670">
    <property type="protein sequence ID" value="KJA14639.1"/>
    <property type="molecule type" value="Genomic_DNA"/>
</dbReference>